<dbReference type="InterPro" id="IPR036388">
    <property type="entry name" value="WH-like_DNA-bd_sf"/>
</dbReference>
<reference evidence="6" key="2">
    <citation type="submission" date="2020-09" db="EMBL/GenBank/DDBJ databases">
        <authorList>
            <person name="Sun Q."/>
            <person name="Zhou Y."/>
        </authorList>
    </citation>
    <scope>NUCLEOTIDE SEQUENCE</scope>
    <source>
        <strain evidence="6">CGMCC 1.7081</strain>
    </source>
</reference>
<evidence type="ECO:0000313" key="6">
    <source>
        <dbReference type="EMBL" id="GHG99371.1"/>
    </source>
</evidence>
<dbReference type="SUPFAM" id="SSF53850">
    <property type="entry name" value="Periplasmic binding protein-like II"/>
    <property type="match status" value="1"/>
</dbReference>
<dbReference type="Gene3D" id="1.10.10.10">
    <property type="entry name" value="Winged helix-like DNA-binding domain superfamily/Winged helix DNA-binding domain"/>
    <property type="match status" value="1"/>
</dbReference>
<feature type="domain" description="HTH lysR-type" evidence="5">
    <location>
        <begin position="1"/>
        <end position="34"/>
    </location>
</feature>
<proteinExistence type="inferred from homology"/>
<organism evidence="6 7">
    <name type="scientific">Pseudodonghicola xiamenensis</name>
    <dbReference type="NCBI Taxonomy" id="337702"/>
    <lineage>
        <taxon>Bacteria</taxon>
        <taxon>Pseudomonadati</taxon>
        <taxon>Pseudomonadota</taxon>
        <taxon>Alphaproteobacteria</taxon>
        <taxon>Rhodobacterales</taxon>
        <taxon>Paracoccaceae</taxon>
        <taxon>Pseudodonghicola</taxon>
    </lineage>
</organism>
<dbReference type="InterPro" id="IPR005119">
    <property type="entry name" value="LysR_subst-bd"/>
</dbReference>
<evidence type="ECO:0000256" key="3">
    <source>
        <dbReference type="ARBA" id="ARBA00023125"/>
    </source>
</evidence>
<evidence type="ECO:0000259" key="5">
    <source>
        <dbReference type="PROSITE" id="PS50931"/>
    </source>
</evidence>
<gene>
    <name evidence="6" type="ORF">GCM10010961_35300</name>
</gene>
<dbReference type="EMBL" id="BNAP01000023">
    <property type="protein sequence ID" value="GHG99371.1"/>
    <property type="molecule type" value="Genomic_DNA"/>
</dbReference>
<protein>
    <submittedName>
        <fullName evidence="6">Transcriptional regulator</fullName>
    </submittedName>
</protein>
<keyword evidence="3" id="KW-0238">DNA-binding</keyword>
<accession>A0A8J3HBK2</accession>
<dbReference type="Pfam" id="PF00126">
    <property type="entry name" value="HTH_1"/>
    <property type="match status" value="1"/>
</dbReference>
<name>A0A8J3HBK2_9RHOB</name>
<dbReference type="InterPro" id="IPR000847">
    <property type="entry name" value="LysR_HTH_N"/>
</dbReference>
<evidence type="ECO:0000313" key="7">
    <source>
        <dbReference type="Proteomes" id="UP000611500"/>
    </source>
</evidence>
<dbReference type="PANTHER" id="PTHR30346">
    <property type="entry name" value="TRANSCRIPTIONAL DUAL REGULATOR HCAR-RELATED"/>
    <property type="match status" value="1"/>
</dbReference>
<comment type="caution">
    <text evidence="6">The sequence shown here is derived from an EMBL/GenBank/DDBJ whole genome shotgun (WGS) entry which is preliminary data.</text>
</comment>
<comment type="similarity">
    <text evidence="1">Belongs to the LysR transcriptional regulatory family.</text>
</comment>
<dbReference type="SUPFAM" id="SSF46785">
    <property type="entry name" value="Winged helix' DNA-binding domain"/>
    <property type="match status" value="1"/>
</dbReference>
<dbReference type="Pfam" id="PF03466">
    <property type="entry name" value="LysR_substrate"/>
    <property type="match status" value="1"/>
</dbReference>
<dbReference type="CDD" id="cd05466">
    <property type="entry name" value="PBP2_LTTR_substrate"/>
    <property type="match status" value="1"/>
</dbReference>
<dbReference type="PANTHER" id="PTHR30346:SF28">
    <property type="entry name" value="HTH-TYPE TRANSCRIPTIONAL REGULATOR CYNR"/>
    <property type="match status" value="1"/>
</dbReference>
<evidence type="ECO:0000256" key="2">
    <source>
        <dbReference type="ARBA" id="ARBA00023015"/>
    </source>
</evidence>
<keyword evidence="2" id="KW-0805">Transcription regulation</keyword>
<dbReference type="InterPro" id="IPR036390">
    <property type="entry name" value="WH_DNA-bd_sf"/>
</dbReference>
<keyword evidence="4" id="KW-0804">Transcription</keyword>
<evidence type="ECO:0000256" key="4">
    <source>
        <dbReference type="ARBA" id="ARBA00023163"/>
    </source>
</evidence>
<keyword evidence="7" id="KW-1185">Reference proteome</keyword>
<reference evidence="6" key="1">
    <citation type="journal article" date="2014" name="Int. J. Syst. Evol. Microbiol.">
        <title>Complete genome sequence of Corynebacterium casei LMG S-19264T (=DSM 44701T), isolated from a smear-ripened cheese.</title>
        <authorList>
            <consortium name="US DOE Joint Genome Institute (JGI-PGF)"/>
            <person name="Walter F."/>
            <person name="Albersmeier A."/>
            <person name="Kalinowski J."/>
            <person name="Ruckert C."/>
        </authorList>
    </citation>
    <scope>NUCLEOTIDE SEQUENCE</scope>
    <source>
        <strain evidence="6">CGMCC 1.7081</strain>
    </source>
</reference>
<dbReference type="Proteomes" id="UP000611500">
    <property type="component" value="Unassembled WGS sequence"/>
</dbReference>
<dbReference type="GO" id="GO:0032993">
    <property type="term" value="C:protein-DNA complex"/>
    <property type="evidence" value="ECO:0007669"/>
    <property type="project" value="TreeGrafter"/>
</dbReference>
<evidence type="ECO:0000256" key="1">
    <source>
        <dbReference type="ARBA" id="ARBA00009437"/>
    </source>
</evidence>
<dbReference type="GO" id="GO:0003700">
    <property type="term" value="F:DNA-binding transcription factor activity"/>
    <property type="evidence" value="ECO:0007669"/>
    <property type="project" value="InterPro"/>
</dbReference>
<dbReference type="PROSITE" id="PS50931">
    <property type="entry name" value="HTH_LYSR"/>
    <property type="match status" value="1"/>
</dbReference>
<sequence>MNVSQPTVSQHIKDLEARSNVKLFQRVGNRLVLTDAGRELLAVTDKLMAVSEDVDRMLDRRQFPATGKLSLASDSPRLAAQVTREMLEQRPDLNITLRLATMAEITSGVENGTIDAGISVDPPLGDATLLISPIRTDHLCAALAQDHPLAAADSISLAQLARERLVFRDKSSRTRVLAERAMAFENLAPRRVMDFGSREIIREAVAHGVGVAIFSVLDCMPDPRIRYLAIDAGKMKLSFVEHAIIRRDRKKLPEVSLFLETIKTLAQTPKGDQ</sequence>
<dbReference type="AlphaFoldDB" id="A0A8J3HBK2"/>
<dbReference type="GO" id="GO:0003677">
    <property type="term" value="F:DNA binding"/>
    <property type="evidence" value="ECO:0007669"/>
    <property type="project" value="UniProtKB-KW"/>
</dbReference>
<dbReference type="Gene3D" id="3.40.190.290">
    <property type="match status" value="1"/>
</dbReference>